<comment type="caution">
    <text evidence="1">The sequence shown here is derived from an EMBL/GenBank/DDBJ whole genome shotgun (WGS) entry which is preliminary data.</text>
</comment>
<dbReference type="Proteomes" id="UP000248329">
    <property type="component" value="Unassembled WGS sequence"/>
</dbReference>
<name>A0AC61L2R7_9EURY</name>
<dbReference type="EMBL" id="PQXF01000013">
    <property type="protein sequence ID" value="PXF60680.1"/>
    <property type="molecule type" value="Genomic_DNA"/>
</dbReference>
<sequence length="422" mass="48981">MTGDDEPDNEVEELVTSFYKYLTVEKGISEKTASGHVAEIEFFETYLTGYGQGTLMEVTGMDIENYLGDWYIRKVASSRSDLRQIPVSFKKFYKFLHEKGHLNDEELEDILDALKPPDRYIRRFDAYRGLDPYSDTWEEDYERWFFEELDRAVMGEVVDVHQTFDVDSMVSQAVSEADIESGKTSLPDDFQTFLRYIISNNGMKLTTASSFIRRKDLYTLNNLMESPEDLKGSANQPDSRTIHLFYNLAKTLNLVVVNEKNRMEITPRIEIFTNHPPKEQFIILFDAFWNHIEWRRLLPPQDCADSDWVQASRDVIAVHLAACEPGKRYHFDEEMRRISMKIGGIDGISEVCLPISFLSINIFAERIMPALKSFGILDFGYMKEREEYAINRGWGIEWFSMTTLGGKILGAVYARRPHTRMK</sequence>
<proteinExistence type="predicted"/>
<organism evidence="1 2">
    <name type="scientific">Candidatus Methanogaster sp</name>
    <dbReference type="NCBI Taxonomy" id="3386292"/>
    <lineage>
        <taxon>Archaea</taxon>
        <taxon>Methanobacteriati</taxon>
        <taxon>Methanobacteriota</taxon>
        <taxon>Stenosarchaea group</taxon>
        <taxon>Methanomicrobia</taxon>
        <taxon>Methanosarcinales</taxon>
        <taxon>ANME-2 cluster</taxon>
        <taxon>Candidatus Methanogasteraceae</taxon>
        <taxon>Candidatus Methanogaster</taxon>
    </lineage>
</organism>
<gene>
    <name evidence="1" type="ORF">C4B59_08405</name>
</gene>
<evidence type="ECO:0000313" key="2">
    <source>
        <dbReference type="Proteomes" id="UP000248329"/>
    </source>
</evidence>
<protein>
    <submittedName>
        <fullName evidence="1">Uncharacterized protein</fullName>
    </submittedName>
</protein>
<reference evidence="1" key="1">
    <citation type="submission" date="2018-01" db="EMBL/GenBank/DDBJ databases">
        <authorList>
            <person name="Krukenberg V."/>
        </authorList>
    </citation>
    <scope>NUCLEOTIDE SEQUENCE</scope>
    <source>
        <strain evidence="1">E20ANME2</strain>
    </source>
</reference>
<evidence type="ECO:0000313" key="1">
    <source>
        <dbReference type="EMBL" id="PXF60680.1"/>
    </source>
</evidence>
<accession>A0AC61L2R7</accession>